<dbReference type="EMBL" id="QHKM01000001">
    <property type="protein sequence ID" value="RAK70091.1"/>
    <property type="molecule type" value="Genomic_DNA"/>
</dbReference>
<sequence length="122" mass="13436">MIPLYSPAGTAVAFADDACRLLYFPDGRLAAWLDDGLLYAPSGRYLGWVHHGWILDRTGRAALFADNAAGKPARPAVTPPPPALWPRPGQCPRRQPTRSTRPARRGRIAEWSTHAGKAYFDQ</sequence>
<evidence type="ECO:0000313" key="4">
    <source>
        <dbReference type="Proteomes" id="UP000248553"/>
    </source>
</evidence>
<dbReference type="AlphaFoldDB" id="A0A328BU92"/>
<dbReference type="OrthoDB" id="7068845at2"/>
<dbReference type="InterPro" id="IPR048911">
    <property type="entry name" value="Bflower"/>
</dbReference>
<feature type="region of interest" description="Disordered" evidence="1">
    <location>
        <begin position="70"/>
        <end position="122"/>
    </location>
</feature>
<reference evidence="4" key="1">
    <citation type="submission" date="2018-05" db="EMBL/GenBank/DDBJ databases">
        <authorList>
            <person name="Nie L."/>
        </authorList>
    </citation>
    <scope>NUCLEOTIDE SEQUENCE [LARGE SCALE GENOMIC DNA]</scope>
    <source>
        <strain evidence="4">NL</strain>
    </source>
</reference>
<accession>A0A328BU92</accession>
<dbReference type="RefSeq" id="WP_111476825.1">
    <property type="nucleotide sequence ID" value="NZ_QHKM01000001.1"/>
</dbReference>
<gene>
    <name evidence="3" type="ORF">DLM85_04355</name>
</gene>
<keyword evidence="4" id="KW-1185">Reference proteome</keyword>
<feature type="domain" description="4-fold beta flower" evidence="2">
    <location>
        <begin position="2"/>
        <end position="119"/>
    </location>
</feature>
<proteinExistence type="predicted"/>
<dbReference type="Pfam" id="PF21784">
    <property type="entry name" value="Bflower"/>
    <property type="match status" value="1"/>
</dbReference>
<name>A0A328BU92_9BACT</name>
<organism evidence="3 4">
    <name type="scientific">Hymenobacter edaphi</name>
    <dbReference type="NCBI Taxonomy" id="2211146"/>
    <lineage>
        <taxon>Bacteria</taxon>
        <taxon>Pseudomonadati</taxon>
        <taxon>Bacteroidota</taxon>
        <taxon>Cytophagia</taxon>
        <taxon>Cytophagales</taxon>
        <taxon>Hymenobacteraceae</taxon>
        <taxon>Hymenobacter</taxon>
    </lineage>
</organism>
<evidence type="ECO:0000256" key="1">
    <source>
        <dbReference type="SAM" id="MobiDB-lite"/>
    </source>
</evidence>
<dbReference type="Proteomes" id="UP000248553">
    <property type="component" value="Unassembled WGS sequence"/>
</dbReference>
<evidence type="ECO:0000259" key="2">
    <source>
        <dbReference type="Pfam" id="PF21784"/>
    </source>
</evidence>
<comment type="caution">
    <text evidence="3">The sequence shown here is derived from an EMBL/GenBank/DDBJ whole genome shotgun (WGS) entry which is preliminary data.</text>
</comment>
<protein>
    <recommendedName>
        <fullName evidence="2">4-fold beta flower domain-containing protein</fullName>
    </recommendedName>
</protein>
<evidence type="ECO:0000313" key="3">
    <source>
        <dbReference type="EMBL" id="RAK70091.1"/>
    </source>
</evidence>